<dbReference type="GO" id="GO:0000166">
    <property type="term" value="F:nucleotide binding"/>
    <property type="evidence" value="ECO:0007669"/>
    <property type="project" value="InterPro"/>
</dbReference>
<dbReference type="PANTHER" id="PTHR43708:SF4">
    <property type="entry name" value="OXIDOREDUCTASE YCEM-RELATED"/>
    <property type="match status" value="1"/>
</dbReference>
<dbReference type="InterPro" id="IPR000683">
    <property type="entry name" value="Gfo/Idh/MocA-like_OxRdtase_N"/>
</dbReference>
<comment type="caution">
    <text evidence="3">The sequence shown here is derived from an EMBL/GenBank/DDBJ whole genome shotgun (WGS) entry which is preliminary data.</text>
</comment>
<dbReference type="Gene3D" id="3.30.360.10">
    <property type="entry name" value="Dihydrodipicolinate Reductase, domain 2"/>
    <property type="match status" value="1"/>
</dbReference>
<dbReference type="OrthoDB" id="9815825at2"/>
<protein>
    <submittedName>
        <fullName evidence="3">Oxidoreductase</fullName>
    </submittedName>
</protein>
<evidence type="ECO:0000259" key="1">
    <source>
        <dbReference type="Pfam" id="PF01408"/>
    </source>
</evidence>
<dbReference type="EMBL" id="MAPZ01000016">
    <property type="protein sequence ID" value="OBY11096.1"/>
    <property type="molecule type" value="Genomic_DNA"/>
</dbReference>
<dbReference type="InterPro" id="IPR051317">
    <property type="entry name" value="Gfo/Idh/MocA_oxidoreduct"/>
</dbReference>
<dbReference type="InterPro" id="IPR048477">
    <property type="entry name" value="YceM-like_C"/>
</dbReference>
<evidence type="ECO:0000259" key="2">
    <source>
        <dbReference type="Pfam" id="PF21378"/>
    </source>
</evidence>
<dbReference type="Gene3D" id="3.40.50.720">
    <property type="entry name" value="NAD(P)-binding Rossmann-like Domain"/>
    <property type="match status" value="1"/>
</dbReference>
<evidence type="ECO:0000313" key="4">
    <source>
        <dbReference type="Proteomes" id="UP000092714"/>
    </source>
</evidence>
<dbReference type="SUPFAM" id="SSF55347">
    <property type="entry name" value="Glyceraldehyde-3-phosphate dehydrogenase-like, C-terminal domain"/>
    <property type="match status" value="1"/>
</dbReference>
<sequence length="301" mass="34191">MKVGIIGIGDICKKAYLPLITLVKDLEIVLCTRNISTLEETKLKYKINKAVSSVDNLINEGIDCAFIHSSTDSHYDICKKLLSNGIHVYVDKPISYNLDEALELKDLAMKNNLILRVGFNRRFAPMISSLKSLGEANIVLIQKNRINLPGEPRVFVYDDFIHVVDTLRFLMNDAYDNFTVDTRIEDNLLQSITLKLSNSKTTAIGIMNRINGTTEEIVEYMSPGKKAIVRNLTHTTLIENNCTSLKEFSDWENTLHKRGFNSIISSFINDVKTNSLNYDMLEDSIITHKLCEEILKEIPRN</sequence>
<keyword evidence="4" id="KW-1185">Reference proteome</keyword>
<dbReference type="SUPFAM" id="SSF51735">
    <property type="entry name" value="NAD(P)-binding Rossmann-fold domains"/>
    <property type="match status" value="1"/>
</dbReference>
<reference evidence="3 4" key="1">
    <citation type="submission" date="2016-06" db="EMBL/GenBank/DDBJ databases">
        <authorList>
            <person name="Kjaerup R.B."/>
            <person name="Dalgaard T.S."/>
            <person name="Juul-Madsen H.R."/>
        </authorList>
    </citation>
    <scope>NUCLEOTIDE SEQUENCE [LARGE SCALE GENOMIC DNA]</scope>
    <source>
        <strain evidence="3 4">373-A1</strain>
    </source>
</reference>
<name>A0A174WLP8_9CLOT</name>
<feature type="domain" description="YceM-like C-terminal" evidence="2">
    <location>
        <begin position="133"/>
        <end position="236"/>
    </location>
</feature>
<dbReference type="AlphaFoldDB" id="A0A174WLP8"/>
<dbReference type="eggNOG" id="COG0673">
    <property type="taxonomic scope" value="Bacteria"/>
</dbReference>
<gene>
    <name evidence="3" type="ORF">CP373A1_06260</name>
</gene>
<dbReference type="PANTHER" id="PTHR43708">
    <property type="entry name" value="CONSERVED EXPRESSED OXIDOREDUCTASE (EUROFUNG)"/>
    <property type="match status" value="1"/>
</dbReference>
<organism evidence="3 4">
    <name type="scientific">Clostridium paraputrificum</name>
    <dbReference type="NCBI Taxonomy" id="29363"/>
    <lineage>
        <taxon>Bacteria</taxon>
        <taxon>Bacillati</taxon>
        <taxon>Bacillota</taxon>
        <taxon>Clostridia</taxon>
        <taxon>Eubacteriales</taxon>
        <taxon>Clostridiaceae</taxon>
        <taxon>Clostridium</taxon>
    </lineage>
</organism>
<dbReference type="Pfam" id="PF21378">
    <property type="entry name" value="YceM-like_C"/>
    <property type="match status" value="1"/>
</dbReference>
<dbReference type="Proteomes" id="UP000092714">
    <property type="component" value="Unassembled WGS sequence"/>
</dbReference>
<feature type="domain" description="Gfo/Idh/MocA-like oxidoreductase N-terminal" evidence="1">
    <location>
        <begin position="1"/>
        <end position="119"/>
    </location>
</feature>
<dbReference type="RefSeq" id="WP_055184917.1">
    <property type="nucleotide sequence ID" value="NZ_CABHIH010000005.1"/>
</dbReference>
<dbReference type="InterPro" id="IPR036291">
    <property type="entry name" value="NAD(P)-bd_dom_sf"/>
</dbReference>
<proteinExistence type="predicted"/>
<evidence type="ECO:0000313" key="3">
    <source>
        <dbReference type="EMBL" id="OBY11096.1"/>
    </source>
</evidence>
<dbReference type="Pfam" id="PF01408">
    <property type="entry name" value="GFO_IDH_MocA"/>
    <property type="match status" value="1"/>
</dbReference>
<accession>A0A174WLP8</accession>